<protein>
    <recommendedName>
        <fullName evidence="1">Enoyl reductase (ER) domain-containing protein</fullName>
    </recommendedName>
</protein>
<gene>
    <name evidence="2" type="ORF">LTR62_008719</name>
</gene>
<feature type="domain" description="Enoyl reductase (ER)" evidence="1">
    <location>
        <begin position="10"/>
        <end position="305"/>
    </location>
</feature>
<proteinExistence type="predicted"/>
<dbReference type="PANTHER" id="PTHR43677:SF11">
    <property type="entry name" value="ZINC-CONTAINING ALCOHOL DEHYDROGENASE"/>
    <property type="match status" value="1"/>
</dbReference>
<dbReference type="Gene3D" id="3.40.50.720">
    <property type="entry name" value="NAD(P)-binding Rossmann-like Domain"/>
    <property type="match status" value="1"/>
</dbReference>
<dbReference type="InterPro" id="IPR020843">
    <property type="entry name" value="ER"/>
</dbReference>
<evidence type="ECO:0000313" key="2">
    <source>
        <dbReference type="EMBL" id="KAK5108188.1"/>
    </source>
</evidence>
<evidence type="ECO:0000259" key="1">
    <source>
        <dbReference type="SMART" id="SM00829"/>
    </source>
</evidence>
<dbReference type="GO" id="GO:0016491">
    <property type="term" value="F:oxidoreductase activity"/>
    <property type="evidence" value="ECO:0007669"/>
    <property type="project" value="InterPro"/>
</dbReference>
<dbReference type="InterPro" id="IPR011032">
    <property type="entry name" value="GroES-like_sf"/>
</dbReference>
<dbReference type="SUPFAM" id="SSF50129">
    <property type="entry name" value="GroES-like"/>
    <property type="match status" value="1"/>
</dbReference>
<organism evidence="2 3">
    <name type="scientific">Meristemomyces frigidus</name>
    <dbReference type="NCBI Taxonomy" id="1508187"/>
    <lineage>
        <taxon>Eukaryota</taxon>
        <taxon>Fungi</taxon>
        <taxon>Dikarya</taxon>
        <taxon>Ascomycota</taxon>
        <taxon>Pezizomycotina</taxon>
        <taxon>Dothideomycetes</taxon>
        <taxon>Dothideomycetidae</taxon>
        <taxon>Mycosphaerellales</taxon>
        <taxon>Teratosphaeriaceae</taxon>
        <taxon>Meristemomyces</taxon>
    </lineage>
</organism>
<reference evidence="2" key="1">
    <citation type="submission" date="2023-08" db="EMBL/GenBank/DDBJ databases">
        <title>Black Yeasts Isolated from many extreme environments.</title>
        <authorList>
            <person name="Coleine C."/>
            <person name="Stajich J.E."/>
            <person name="Selbmann L."/>
        </authorList>
    </citation>
    <scope>NUCLEOTIDE SEQUENCE</scope>
    <source>
        <strain evidence="2">CCFEE 5401</strain>
    </source>
</reference>
<sequence>MHQAQVQTWGQAPRCVTVPELPPPAANESRIRVLAVAIHQVVRSRATGTHYSSGSLPFVPGVDGIGELVESGQKVYWLSMDTGCLAEYVNMPKRNVRTLPEGMNVVQAAAIVNPALSSWMAFQTRVTKPLRGEFSVLILGATSASGRVAITMARKFGAGRVVGVARNRAALESLGLDDCIVAADKAEETDFSKLGDVDVILDYVYGSVAVRALTALKSRVPTSYVHIGGLSREQDIMLPGAVLRSKNLTIRGSGPGAWAMHEVAESMDELLEMVKSIPEQPVRVAKFADVEKVWNEASSGGRLVFVP</sequence>
<dbReference type="EMBL" id="JAVRRL010000093">
    <property type="protein sequence ID" value="KAK5108188.1"/>
    <property type="molecule type" value="Genomic_DNA"/>
</dbReference>
<dbReference type="SUPFAM" id="SSF51735">
    <property type="entry name" value="NAD(P)-binding Rossmann-fold domains"/>
    <property type="match status" value="1"/>
</dbReference>
<comment type="caution">
    <text evidence="2">The sequence shown here is derived from an EMBL/GenBank/DDBJ whole genome shotgun (WGS) entry which is preliminary data.</text>
</comment>
<dbReference type="AlphaFoldDB" id="A0AAN7YCG9"/>
<name>A0AAN7YCG9_9PEZI</name>
<dbReference type="Gene3D" id="3.90.180.10">
    <property type="entry name" value="Medium-chain alcohol dehydrogenases, catalytic domain"/>
    <property type="match status" value="1"/>
</dbReference>
<dbReference type="PANTHER" id="PTHR43677">
    <property type="entry name" value="SHORT-CHAIN DEHYDROGENASE/REDUCTASE"/>
    <property type="match status" value="1"/>
</dbReference>
<dbReference type="Proteomes" id="UP001310890">
    <property type="component" value="Unassembled WGS sequence"/>
</dbReference>
<evidence type="ECO:0000313" key="3">
    <source>
        <dbReference type="Proteomes" id="UP001310890"/>
    </source>
</evidence>
<dbReference type="InterPro" id="IPR036291">
    <property type="entry name" value="NAD(P)-bd_dom_sf"/>
</dbReference>
<dbReference type="InterPro" id="IPR051397">
    <property type="entry name" value="Zn-ADH-like_protein"/>
</dbReference>
<dbReference type="SMART" id="SM00829">
    <property type="entry name" value="PKS_ER"/>
    <property type="match status" value="1"/>
</dbReference>
<accession>A0AAN7YCG9</accession>